<dbReference type="AlphaFoldDB" id="A0A7R9F2M4"/>
<evidence type="ECO:0000313" key="1">
    <source>
        <dbReference type="EMBL" id="CAD7445551.1"/>
    </source>
</evidence>
<protein>
    <submittedName>
        <fullName evidence="1">Uncharacterized protein</fullName>
    </submittedName>
</protein>
<name>A0A7R9F2M4_9NEOP</name>
<proteinExistence type="predicted"/>
<accession>A0A7R9F2M4</accession>
<sequence length="252" mass="29343">MIAQTVLNDASIKEAAEKKDMLALRREGDSRRLIHRGPRYFSLVEVYEALPAIPPSNYYNRIVWRELRTGPFIPVGLIKFGNVRKREGIHQKSHKLTRSANNCLVECSGLMPLSFTHRLAQMEEAWIDCVFYVDLSRLLGQLLLSTGRLPLVMSQGRFIDADKKTRNQVREEVTNKFHHLTSILKAEELERFKQVDSQKGSVRKNEAILKRLRQDQNEKRMIAQTLLSDVNKYIKEALRKRTWWDSTRHSPC</sequence>
<dbReference type="EMBL" id="OD567363">
    <property type="protein sequence ID" value="CAD7445551.1"/>
    <property type="molecule type" value="Genomic_DNA"/>
</dbReference>
<reference evidence="1" key="1">
    <citation type="submission" date="2020-11" db="EMBL/GenBank/DDBJ databases">
        <authorList>
            <person name="Tran Van P."/>
        </authorList>
    </citation>
    <scope>NUCLEOTIDE SEQUENCE</scope>
</reference>
<organism evidence="1">
    <name type="scientific">Timema bartmani</name>
    <dbReference type="NCBI Taxonomy" id="61472"/>
    <lineage>
        <taxon>Eukaryota</taxon>
        <taxon>Metazoa</taxon>
        <taxon>Ecdysozoa</taxon>
        <taxon>Arthropoda</taxon>
        <taxon>Hexapoda</taxon>
        <taxon>Insecta</taxon>
        <taxon>Pterygota</taxon>
        <taxon>Neoptera</taxon>
        <taxon>Polyneoptera</taxon>
        <taxon>Phasmatodea</taxon>
        <taxon>Timematodea</taxon>
        <taxon>Timematoidea</taxon>
        <taxon>Timematidae</taxon>
        <taxon>Timema</taxon>
    </lineage>
</organism>
<gene>
    <name evidence="1" type="ORF">TBIB3V08_LOCUS7902</name>
</gene>